<evidence type="ECO:0000313" key="7">
    <source>
        <dbReference type="EMBL" id="KAG5462878.1"/>
    </source>
</evidence>
<evidence type="ECO:0000256" key="6">
    <source>
        <dbReference type="ARBA" id="ARBA00023453"/>
    </source>
</evidence>
<comment type="similarity">
    <text evidence="6">Belongs to the class I-like SAM-binding methyltransferase superfamily. Cation-dependent O-methyltransferase family.</text>
</comment>
<dbReference type="OrthoDB" id="186626at2759"/>
<dbReference type="Gene3D" id="3.40.50.150">
    <property type="entry name" value="Vaccinia Virus protein VP39"/>
    <property type="match status" value="1"/>
</dbReference>
<dbReference type="InterPro" id="IPR029063">
    <property type="entry name" value="SAM-dependent_MTases_sf"/>
</dbReference>
<gene>
    <name evidence="7" type="ORF">BJ554DRAFT_3088</name>
</gene>
<evidence type="ECO:0000256" key="5">
    <source>
        <dbReference type="ARBA" id="ARBA00022939"/>
    </source>
</evidence>
<dbReference type="EMBL" id="JAEFCI010001480">
    <property type="protein sequence ID" value="KAG5462878.1"/>
    <property type="molecule type" value="Genomic_DNA"/>
</dbReference>
<evidence type="ECO:0000256" key="3">
    <source>
        <dbReference type="ARBA" id="ARBA00022679"/>
    </source>
</evidence>
<dbReference type="AlphaFoldDB" id="A0A8H8DLN8"/>
<keyword evidence="2 7" id="KW-0489">Methyltransferase</keyword>
<evidence type="ECO:0000256" key="2">
    <source>
        <dbReference type="ARBA" id="ARBA00022603"/>
    </source>
</evidence>
<evidence type="ECO:0000256" key="4">
    <source>
        <dbReference type="ARBA" id="ARBA00022691"/>
    </source>
</evidence>
<dbReference type="GO" id="GO:0016206">
    <property type="term" value="F:catechol O-methyltransferase activity"/>
    <property type="evidence" value="ECO:0007669"/>
    <property type="project" value="UniProtKB-EC"/>
</dbReference>
<organism evidence="7 8">
    <name type="scientific">Olpidium bornovanus</name>
    <dbReference type="NCBI Taxonomy" id="278681"/>
    <lineage>
        <taxon>Eukaryota</taxon>
        <taxon>Fungi</taxon>
        <taxon>Fungi incertae sedis</taxon>
        <taxon>Olpidiomycota</taxon>
        <taxon>Olpidiomycotina</taxon>
        <taxon>Olpidiomycetes</taxon>
        <taxon>Olpidiales</taxon>
        <taxon>Olpidiaceae</taxon>
        <taxon>Olpidium</taxon>
    </lineage>
</organism>
<dbReference type="InterPro" id="IPR002935">
    <property type="entry name" value="SAM_O-MeTrfase"/>
</dbReference>
<dbReference type="Pfam" id="PF01596">
    <property type="entry name" value="Methyltransf_3"/>
    <property type="match status" value="1"/>
</dbReference>
<reference evidence="7 8" key="1">
    <citation type="journal article" name="Sci. Rep.">
        <title>Genome-scale phylogenetic analyses confirm Olpidium as the closest living zoosporic fungus to the non-flagellated, terrestrial fungi.</title>
        <authorList>
            <person name="Chang Y."/>
            <person name="Rochon D."/>
            <person name="Sekimoto S."/>
            <person name="Wang Y."/>
            <person name="Chovatia M."/>
            <person name="Sandor L."/>
            <person name="Salamov A."/>
            <person name="Grigoriev I.V."/>
            <person name="Stajich J.E."/>
            <person name="Spatafora J.W."/>
        </authorList>
    </citation>
    <scope>NUCLEOTIDE SEQUENCE [LARGE SCALE GENOMIC DNA]</scope>
    <source>
        <strain evidence="7">S191</strain>
    </source>
</reference>
<keyword evidence="3" id="KW-0808">Transferase</keyword>
<evidence type="ECO:0000313" key="8">
    <source>
        <dbReference type="Proteomes" id="UP000673691"/>
    </source>
</evidence>
<dbReference type="PANTHER" id="PTHR43836:SF2">
    <property type="entry name" value="CATECHOL O-METHYLTRANSFERASE 1-RELATED"/>
    <property type="match status" value="1"/>
</dbReference>
<dbReference type="SUPFAM" id="SSF53335">
    <property type="entry name" value="S-adenosyl-L-methionine-dependent methyltransferases"/>
    <property type="match status" value="1"/>
</dbReference>
<proteinExistence type="inferred from homology"/>
<dbReference type="GO" id="GO:0032259">
    <property type="term" value="P:methylation"/>
    <property type="evidence" value="ECO:0007669"/>
    <property type="project" value="UniProtKB-KW"/>
</dbReference>
<keyword evidence="5" id="KW-0128">Catecholamine metabolism</keyword>
<comment type="caution">
    <text evidence="7">The sequence shown here is derived from an EMBL/GenBank/DDBJ whole genome shotgun (WGS) entry which is preliminary data.</text>
</comment>
<dbReference type="PANTHER" id="PTHR43836">
    <property type="entry name" value="CATECHOL O-METHYLTRANSFERASE 1-RELATED"/>
    <property type="match status" value="1"/>
</dbReference>
<keyword evidence="8" id="KW-1185">Reference proteome</keyword>
<dbReference type="GO" id="GO:0006584">
    <property type="term" value="P:catecholamine metabolic process"/>
    <property type="evidence" value="ECO:0007669"/>
    <property type="project" value="UniProtKB-KW"/>
</dbReference>
<dbReference type="EC" id="2.1.1.6" evidence="1"/>
<sequence>MTKADFSPAAALAFVKETARPRDPDAVLAALDEFGWAKAWHMSLGDEKGVILDEALRKVDSLMNVVELGTFVGYSAVRIARLLPPGGKLYTIDPDVERTNTVAKEVVAFAGLADKVEFVPGTAAEALPELSAREELRGKVDCVFIDHQKDCYLSDLQLIEKLGLLRPGALVVADNVIGECQGLLPPRSVL</sequence>
<dbReference type="PROSITE" id="PS51682">
    <property type="entry name" value="SAM_OMT_I"/>
    <property type="match status" value="1"/>
</dbReference>
<accession>A0A8H8DLN8</accession>
<dbReference type="Proteomes" id="UP000673691">
    <property type="component" value="Unassembled WGS sequence"/>
</dbReference>
<protein>
    <recommendedName>
        <fullName evidence="1">catechol O-methyltransferase</fullName>
        <ecNumber evidence="1">2.1.1.6</ecNumber>
    </recommendedName>
</protein>
<evidence type="ECO:0000256" key="1">
    <source>
        <dbReference type="ARBA" id="ARBA00012880"/>
    </source>
</evidence>
<dbReference type="CDD" id="cd02440">
    <property type="entry name" value="AdoMet_MTases"/>
    <property type="match status" value="1"/>
</dbReference>
<keyword evidence="4" id="KW-0949">S-adenosyl-L-methionine</keyword>
<name>A0A8H8DLN8_9FUNG</name>